<dbReference type="PRINTS" id="PR00455">
    <property type="entry name" value="HTHTETR"/>
</dbReference>
<keyword evidence="2 4" id="KW-0238">DNA-binding</keyword>
<organism evidence="6 7">
    <name type="scientific">Nocardioides panacisoli</name>
    <dbReference type="NCBI Taxonomy" id="627624"/>
    <lineage>
        <taxon>Bacteria</taxon>
        <taxon>Bacillati</taxon>
        <taxon>Actinomycetota</taxon>
        <taxon>Actinomycetes</taxon>
        <taxon>Propionibacteriales</taxon>
        <taxon>Nocardioidaceae</taxon>
        <taxon>Nocardioides</taxon>
    </lineage>
</organism>
<feature type="domain" description="HTH tetR-type" evidence="5">
    <location>
        <begin position="32"/>
        <end position="92"/>
    </location>
</feature>
<evidence type="ECO:0000256" key="1">
    <source>
        <dbReference type="ARBA" id="ARBA00023015"/>
    </source>
</evidence>
<keyword evidence="3" id="KW-0804">Transcription</keyword>
<evidence type="ECO:0000256" key="2">
    <source>
        <dbReference type="ARBA" id="ARBA00023125"/>
    </source>
</evidence>
<reference evidence="7" key="1">
    <citation type="journal article" date="2019" name="Int. J. Syst. Evol. Microbiol.">
        <title>The Global Catalogue of Microorganisms (GCM) 10K type strain sequencing project: providing services to taxonomists for standard genome sequencing and annotation.</title>
        <authorList>
            <consortium name="The Broad Institute Genomics Platform"/>
            <consortium name="The Broad Institute Genome Sequencing Center for Infectious Disease"/>
            <person name="Wu L."/>
            <person name="Ma J."/>
        </authorList>
    </citation>
    <scope>NUCLEOTIDE SEQUENCE [LARGE SCALE GENOMIC DNA]</scope>
    <source>
        <strain evidence="7">JCM 16953</strain>
    </source>
</reference>
<accession>A0ABP7HXZ8</accession>
<gene>
    <name evidence="6" type="primary">actII</name>
    <name evidence="6" type="ORF">GCM10022242_06710</name>
</gene>
<keyword evidence="1" id="KW-0805">Transcription regulation</keyword>
<evidence type="ECO:0000256" key="4">
    <source>
        <dbReference type="PROSITE-ProRule" id="PRU00335"/>
    </source>
</evidence>
<evidence type="ECO:0000259" key="5">
    <source>
        <dbReference type="PROSITE" id="PS50977"/>
    </source>
</evidence>
<dbReference type="InterPro" id="IPR050109">
    <property type="entry name" value="HTH-type_TetR-like_transc_reg"/>
</dbReference>
<sequence>MGAVEKRTKTFRAGPVRIRVTTDDAAARPKERLTRERIVDAAMDLMAEKGYDGVSMRSLARALDTGQASLYAHVANKEELDQLVIDRICSELDVPEPDPENWAEQLKQVLRDCLELYRAHPGTARAAMGMIPTQEGGLRIAEGMLAICIRGGVSPQAAAWFCDIAALFVCAVAYEEQIWTQRMVDGAGHDDLHEFHEDVDGQLMAAFGQLPADRFPFVTGYARELTAGDGDERLEFGLDLLVSGLEAASERYRDR</sequence>
<dbReference type="SUPFAM" id="SSF48498">
    <property type="entry name" value="Tetracyclin repressor-like, C-terminal domain"/>
    <property type="match status" value="1"/>
</dbReference>
<dbReference type="SUPFAM" id="SSF46689">
    <property type="entry name" value="Homeodomain-like"/>
    <property type="match status" value="1"/>
</dbReference>
<dbReference type="Proteomes" id="UP001501821">
    <property type="component" value="Unassembled WGS sequence"/>
</dbReference>
<evidence type="ECO:0000256" key="3">
    <source>
        <dbReference type="ARBA" id="ARBA00023163"/>
    </source>
</evidence>
<dbReference type="InterPro" id="IPR001647">
    <property type="entry name" value="HTH_TetR"/>
</dbReference>
<evidence type="ECO:0000313" key="7">
    <source>
        <dbReference type="Proteomes" id="UP001501821"/>
    </source>
</evidence>
<proteinExistence type="predicted"/>
<evidence type="ECO:0000313" key="6">
    <source>
        <dbReference type="EMBL" id="GAA3806336.1"/>
    </source>
</evidence>
<dbReference type="Pfam" id="PF00440">
    <property type="entry name" value="TetR_N"/>
    <property type="match status" value="1"/>
</dbReference>
<protein>
    <submittedName>
        <fullName evidence="6">TetR family transcriptional regulator ActII</fullName>
    </submittedName>
</protein>
<dbReference type="PANTHER" id="PTHR30055">
    <property type="entry name" value="HTH-TYPE TRANSCRIPTIONAL REGULATOR RUTR"/>
    <property type="match status" value="1"/>
</dbReference>
<dbReference type="PROSITE" id="PS50977">
    <property type="entry name" value="HTH_TETR_2"/>
    <property type="match status" value="1"/>
</dbReference>
<feature type="DNA-binding region" description="H-T-H motif" evidence="4">
    <location>
        <begin position="55"/>
        <end position="74"/>
    </location>
</feature>
<dbReference type="EMBL" id="BAABAH010000002">
    <property type="protein sequence ID" value="GAA3806336.1"/>
    <property type="molecule type" value="Genomic_DNA"/>
</dbReference>
<dbReference type="InterPro" id="IPR036271">
    <property type="entry name" value="Tet_transcr_reg_TetR-rel_C_sf"/>
</dbReference>
<dbReference type="PANTHER" id="PTHR30055:SF151">
    <property type="entry name" value="TRANSCRIPTIONAL REGULATORY PROTEIN"/>
    <property type="match status" value="1"/>
</dbReference>
<dbReference type="InterPro" id="IPR004111">
    <property type="entry name" value="Repressor_TetR_C"/>
</dbReference>
<name>A0ABP7HXZ8_9ACTN</name>
<dbReference type="Pfam" id="PF02909">
    <property type="entry name" value="TetR_C_1"/>
    <property type="match status" value="1"/>
</dbReference>
<dbReference type="Gene3D" id="1.10.357.10">
    <property type="entry name" value="Tetracycline Repressor, domain 2"/>
    <property type="match status" value="1"/>
</dbReference>
<comment type="caution">
    <text evidence="6">The sequence shown here is derived from an EMBL/GenBank/DDBJ whole genome shotgun (WGS) entry which is preliminary data.</text>
</comment>
<dbReference type="InterPro" id="IPR009057">
    <property type="entry name" value="Homeodomain-like_sf"/>
</dbReference>
<keyword evidence="7" id="KW-1185">Reference proteome</keyword>